<organism evidence="6 14">
    <name type="scientific">Coprococcus comes</name>
    <dbReference type="NCBI Taxonomy" id="410072"/>
    <lineage>
        <taxon>Bacteria</taxon>
        <taxon>Bacillati</taxon>
        <taxon>Bacillota</taxon>
        <taxon>Clostridia</taxon>
        <taxon>Lachnospirales</taxon>
        <taxon>Lachnospiraceae</taxon>
        <taxon>Coprococcus</taxon>
    </lineage>
</organism>
<feature type="domain" description="Transketolase-like pyrimidine-binding" evidence="4">
    <location>
        <begin position="7"/>
        <end position="172"/>
    </location>
</feature>
<dbReference type="Pfam" id="PF02779">
    <property type="entry name" value="Transket_pyr"/>
    <property type="match status" value="1"/>
</dbReference>
<dbReference type="Proteomes" id="UP000260655">
    <property type="component" value="Unassembled WGS sequence"/>
</dbReference>
<comment type="cofactor">
    <cofactor evidence="1">
        <name>thiamine diphosphate</name>
        <dbReference type="ChEBI" id="CHEBI:58937"/>
    </cofactor>
</comment>
<comment type="similarity">
    <text evidence="2">Belongs to the transketolase family.</text>
</comment>
<evidence type="ECO:0000313" key="13">
    <source>
        <dbReference type="EMBL" id="RHG57426.1"/>
    </source>
</evidence>
<dbReference type="InterPro" id="IPR033248">
    <property type="entry name" value="Transketolase_C"/>
</dbReference>
<reference evidence="14 15" key="1">
    <citation type="submission" date="2015-09" db="EMBL/GenBank/DDBJ databases">
        <authorList>
            <consortium name="Pathogen Informatics"/>
        </authorList>
    </citation>
    <scope>NUCLEOTIDE SEQUENCE [LARGE SCALE GENOMIC DNA]</scope>
    <source>
        <strain evidence="6 14">2789STDY5834866</strain>
        <strain evidence="5 15">2789STDY5834962</strain>
    </source>
</reference>
<dbReference type="PANTHER" id="PTHR43825:SF1">
    <property type="entry name" value="TRANSKETOLASE-LIKE PYRIMIDINE-BINDING DOMAIN-CONTAINING PROTEIN"/>
    <property type="match status" value="1"/>
</dbReference>
<evidence type="ECO:0000313" key="6">
    <source>
        <dbReference type="EMBL" id="CUO66529.1"/>
    </source>
</evidence>
<evidence type="ECO:0000313" key="15">
    <source>
        <dbReference type="Proteomes" id="UP000095727"/>
    </source>
</evidence>
<evidence type="ECO:0000313" key="18">
    <source>
        <dbReference type="Proteomes" id="UP000284579"/>
    </source>
</evidence>
<reference evidence="7" key="6">
    <citation type="submission" date="2022-11" db="EMBL/GenBank/DDBJ databases">
        <title>Draft genome sequence of Coprococcus comes strain 31264.</title>
        <authorList>
            <person name="Hisatomi A."/>
            <person name="Ohkuma M."/>
            <person name="Sakamoto M."/>
        </authorList>
    </citation>
    <scope>NUCLEOTIDE SEQUENCE</scope>
    <source>
        <strain evidence="7">JCM 31264</strain>
    </source>
</reference>
<keyword evidence="17" id="KW-1185">Reference proteome</keyword>
<evidence type="ECO:0000256" key="1">
    <source>
        <dbReference type="ARBA" id="ARBA00001964"/>
    </source>
</evidence>
<dbReference type="STRING" id="410072.ERS852525_03006"/>
<dbReference type="EMBL" id="CYZK01000021">
    <property type="protein sequence ID" value="CUO66529.1"/>
    <property type="molecule type" value="Genomic_DNA"/>
</dbReference>
<dbReference type="EMBL" id="QSOV01000030">
    <property type="protein sequence ID" value="RGJ20320.1"/>
    <property type="molecule type" value="Genomic_DNA"/>
</dbReference>
<evidence type="ECO:0000313" key="20">
    <source>
        <dbReference type="Proteomes" id="UP000286595"/>
    </source>
</evidence>
<dbReference type="InterPro" id="IPR009014">
    <property type="entry name" value="Transketo_C/PFOR_II"/>
</dbReference>
<dbReference type="Proteomes" id="UP000284579">
    <property type="component" value="Unassembled WGS sequence"/>
</dbReference>
<evidence type="ECO:0000313" key="16">
    <source>
        <dbReference type="Proteomes" id="UP000260655"/>
    </source>
</evidence>
<evidence type="ECO:0000313" key="19">
    <source>
        <dbReference type="Proteomes" id="UP000285693"/>
    </source>
</evidence>
<evidence type="ECO:0000256" key="3">
    <source>
        <dbReference type="ARBA" id="ARBA00023052"/>
    </source>
</evidence>
<evidence type="ECO:0000256" key="2">
    <source>
        <dbReference type="ARBA" id="ARBA00007131"/>
    </source>
</evidence>
<dbReference type="SUPFAM" id="SSF52518">
    <property type="entry name" value="Thiamin diphosphate-binding fold (THDP-binding)"/>
    <property type="match status" value="1"/>
</dbReference>
<dbReference type="FunFam" id="3.40.50.970:FF:000129">
    <property type="entry name" value="Transketolase"/>
    <property type="match status" value="1"/>
</dbReference>
<evidence type="ECO:0000313" key="14">
    <source>
        <dbReference type="Proteomes" id="UP000095362"/>
    </source>
</evidence>
<dbReference type="Gene3D" id="3.40.50.920">
    <property type="match status" value="1"/>
</dbReference>
<dbReference type="OrthoDB" id="8732661at2"/>
<protein>
    <submittedName>
        <fullName evidence="6">1-deoxy-D-xylulose-5-phosphate synthase</fullName>
        <ecNumber evidence="6">2.2.1.7</ecNumber>
    </submittedName>
    <submittedName>
        <fullName evidence="7 8">Transketolase</fullName>
    </submittedName>
</protein>
<dbReference type="PaxDb" id="410072-ERS852525_03006"/>
<dbReference type="EMBL" id="QRXY01000018">
    <property type="protein sequence ID" value="RGU43939.1"/>
    <property type="molecule type" value="Genomic_DNA"/>
</dbReference>
<dbReference type="EMBL" id="CYXR01000033">
    <property type="protein sequence ID" value="CUN15861.1"/>
    <property type="molecule type" value="Genomic_DNA"/>
</dbReference>
<dbReference type="Proteomes" id="UP000285693">
    <property type="component" value="Unassembled WGS sequence"/>
</dbReference>
<dbReference type="EMBL" id="QRHO01000028">
    <property type="protein sequence ID" value="RHF81203.1"/>
    <property type="molecule type" value="Genomic_DNA"/>
</dbReference>
<dbReference type="GeneID" id="92826284"/>
<gene>
    <name evidence="6" type="primary">dxs_2</name>
    <name evidence="7" type="ORF">comes_28430</name>
    <name evidence="13" type="ORF">DW252_14840</name>
    <name evidence="12" type="ORF">DW656_14545</name>
    <name evidence="11" type="ORF">DWW65_13130</name>
    <name evidence="10" type="ORF">DWX03_12735</name>
    <name evidence="9" type="ORF">DXD67_15740</name>
    <name evidence="6" type="ORF">ERS852481_02588</name>
    <name evidence="5" type="ORF">ERS852574_03068</name>
    <name evidence="8" type="ORF">HUU93_06380</name>
</gene>
<keyword evidence="3" id="KW-0786">Thiamine pyrophosphate</keyword>
<dbReference type="SMART" id="SM00861">
    <property type="entry name" value="Transket_pyr"/>
    <property type="match status" value="1"/>
</dbReference>
<dbReference type="PANTHER" id="PTHR43825">
    <property type="entry name" value="PYRUVATE DEHYDROGENASE E1 COMPONENT"/>
    <property type="match status" value="1"/>
</dbReference>
<reference evidence="16 17" key="2">
    <citation type="submission" date="2018-08" db="EMBL/GenBank/DDBJ databases">
        <title>A genome reference for cultivated species of the human gut microbiota.</title>
        <authorList>
            <person name="Zou Y."/>
            <person name="Xue W."/>
            <person name="Luo G."/>
        </authorList>
    </citation>
    <scope>NUCLEOTIDE SEQUENCE [LARGE SCALE GENOMIC DNA]</scope>
    <source>
        <strain evidence="11 19">AF16-31</strain>
        <strain evidence="10 17">AF18-12LB</strain>
        <strain evidence="13 20">AM22-12LB</strain>
        <strain evidence="12 18">AM23-3</strain>
        <strain evidence="9 16">TM07-19</strain>
    </source>
</reference>
<evidence type="ECO:0000313" key="17">
    <source>
        <dbReference type="Proteomes" id="UP000283360"/>
    </source>
</evidence>
<evidence type="ECO:0000313" key="12">
    <source>
        <dbReference type="EMBL" id="RHF81203.1"/>
    </source>
</evidence>
<proteinExistence type="inferred from homology"/>
<dbReference type="Pfam" id="PF02780">
    <property type="entry name" value="Transketolase_C"/>
    <property type="match status" value="1"/>
</dbReference>
<dbReference type="InterPro" id="IPR029061">
    <property type="entry name" value="THDP-binding"/>
</dbReference>
<dbReference type="InterPro" id="IPR051157">
    <property type="entry name" value="PDH/Transketolase"/>
</dbReference>
<evidence type="ECO:0000313" key="11">
    <source>
        <dbReference type="EMBL" id="RGU43939.1"/>
    </source>
</evidence>
<sequence length="313" mass="32976">MSEVKKIATRESYGNALVELGKLHDDVVVLDADLAGATKTGMFKKAFPERFIDCGIAEGNMIGVAAGIATTGKVPFASTFAMFAAGRAFEQVRNSVGYPKNNVKIGATHAGISVGEDGATHQCNEDIALMRTIPGMVVISPADDVEARAAVFAAYEHQGPVYMRFGRLAVPVINDNPDYKFEIGKGIVLREGKDVTIVATGLEVSESLAAAEKLAADGIDAKVINIHTIKPIDEELIVAAAKETGKVVTVEEHSVIGGLGSAVCDVLSEKLPTPVLKIGVMDTFGESGPAVELIKKYGLDADSICEKVKAFVK</sequence>
<accession>A0A174H0E3</accession>
<dbReference type="EMBL" id="BSCI01000022">
    <property type="protein sequence ID" value="GLG88296.1"/>
    <property type="molecule type" value="Genomic_DNA"/>
</dbReference>
<evidence type="ECO:0000313" key="10">
    <source>
        <dbReference type="EMBL" id="RGT88393.1"/>
    </source>
</evidence>
<dbReference type="Proteomes" id="UP000286595">
    <property type="component" value="Unassembled WGS sequence"/>
</dbReference>
<keyword evidence="6" id="KW-0808">Transferase</keyword>
<evidence type="ECO:0000313" key="5">
    <source>
        <dbReference type="EMBL" id="CUN15861.1"/>
    </source>
</evidence>
<reference evidence="7" key="5">
    <citation type="submission" date="2022-09" db="EMBL/GenBank/DDBJ databases">
        <title>Draft genome sequence of Coprococcus comes strain 31264.</title>
        <authorList>
            <person name="Atsushi H."/>
            <person name="Moriya O."/>
            <person name="Mitsuo S."/>
        </authorList>
    </citation>
    <scope>NUCLEOTIDE SEQUENCE</scope>
    <source>
        <strain evidence="7">JCM 31264</strain>
    </source>
</reference>
<dbReference type="AlphaFoldDB" id="A0A174H0E3"/>
<dbReference type="Proteomes" id="UP000095727">
    <property type="component" value="Unassembled WGS sequence"/>
</dbReference>
<dbReference type="Gene3D" id="3.40.50.970">
    <property type="match status" value="1"/>
</dbReference>
<dbReference type="EMBL" id="QRXJ01000017">
    <property type="protein sequence ID" value="RGT88393.1"/>
    <property type="molecule type" value="Genomic_DNA"/>
</dbReference>
<dbReference type="EC" id="2.2.1.7" evidence="6"/>
<dbReference type="Proteomes" id="UP001145109">
    <property type="component" value="Unassembled WGS sequence"/>
</dbReference>
<evidence type="ECO:0000313" key="21">
    <source>
        <dbReference type="Proteomes" id="UP000554488"/>
    </source>
</evidence>
<evidence type="ECO:0000313" key="7">
    <source>
        <dbReference type="EMBL" id="GLG88296.1"/>
    </source>
</evidence>
<dbReference type="CDD" id="cd07033">
    <property type="entry name" value="TPP_PYR_DXS_TK_like"/>
    <property type="match status" value="1"/>
</dbReference>
<dbReference type="SUPFAM" id="SSF52922">
    <property type="entry name" value="TK C-terminal domain-like"/>
    <property type="match status" value="1"/>
</dbReference>
<dbReference type="GO" id="GO:0008661">
    <property type="term" value="F:1-deoxy-D-xylulose-5-phosphate synthase activity"/>
    <property type="evidence" value="ECO:0007669"/>
    <property type="project" value="UniProtKB-EC"/>
</dbReference>
<reference evidence="8 21" key="4">
    <citation type="submission" date="2020-07" db="EMBL/GenBank/DDBJ databases">
        <title>Bacterial metabolism rescues the inhibition of intestinal drug absorption by food and drug additives.</title>
        <authorList>
            <person name="Zou L."/>
            <person name="Spanogiannopoulos P."/>
            <person name="Chien H.-C."/>
            <person name="Pieper L.M."/>
            <person name="Cai W."/>
            <person name="Khuri N."/>
            <person name="Pottel J."/>
            <person name="Vora B."/>
            <person name="Ni Z."/>
            <person name="Tsakalozou E."/>
            <person name="Zhang W."/>
            <person name="Shoichet B.K."/>
            <person name="Giacomini K.M."/>
            <person name="Turnbaugh P.J."/>
        </authorList>
    </citation>
    <scope>NUCLEOTIDE SEQUENCE [LARGE SCALE GENOMIC DNA]</scope>
    <source>
        <strain evidence="8 21">F22</strain>
    </source>
</reference>
<dbReference type="EMBL" id="JABWDC010000018">
    <property type="protein sequence ID" value="NUN86238.1"/>
    <property type="molecule type" value="Genomic_DNA"/>
</dbReference>
<dbReference type="Proteomes" id="UP000095362">
    <property type="component" value="Unassembled WGS sequence"/>
</dbReference>
<evidence type="ECO:0000313" key="9">
    <source>
        <dbReference type="EMBL" id="RGJ20320.1"/>
    </source>
</evidence>
<reference evidence="8 21" key="3">
    <citation type="submission" date="2020-04" db="EMBL/GenBank/DDBJ databases">
        <authorList>
            <person name="Pieper L."/>
        </authorList>
    </citation>
    <scope>NUCLEOTIDE SEQUENCE [LARGE SCALE GENOMIC DNA]</scope>
    <source>
        <strain evidence="8 21">F22</strain>
    </source>
</reference>
<dbReference type="RefSeq" id="WP_022220697.1">
    <property type="nucleotide sequence ID" value="NZ_BSCI01000022.1"/>
</dbReference>
<evidence type="ECO:0000259" key="4">
    <source>
        <dbReference type="SMART" id="SM00861"/>
    </source>
</evidence>
<evidence type="ECO:0000313" key="8">
    <source>
        <dbReference type="EMBL" id="NUN86238.1"/>
    </source>
</evidence>
<dbReference type="Proteomes" id="UP000283360">
    <property type="component" value="Unassembled WGS sequence"/>
</dbReference>
<dbReference type="Proteomes" id="UP000554488">
    <property type="component" value="Unassembled WGS sequence"/>
</dbReference>
<name>A0A174H0E3_9FIRM</name>
<dbReference type="InterPro" id="IPR005475">
    <property type="entry name" value="Transketolase-like_Pyr-bd"/>
</dbReference>
<dbReference type="EMBL" id="QRIM01000021">
    <property type="protein sequence ID" value="RHG57426.1"/>
    <property type="molecule type" value="Genomic_DNA"/>
</dbReference>